<evidence type="ECO:0000256" key="5">
    <source>
        <dbReference type="ARBA" id="ARBA00022840"/>
    </source>
</evidence>
<keyword evidence="9" id="KW-0961">Cell wall biogenesis/degradation</keyword>
<keyword evidence="5" id="KW-0067">ATP-binding</keyword>
<keyword evidence="2" id="KW-0436">Ligase</keyword>
<dbReference type="InterPro" id="IPR051046">
    <property type="entry name" value="MurCDEF_CellWall_CoF430Synth"/>
</dbReference>
<dbReference type="SUPFAM" id="SSF53623">
    <property type="entry name" value="MurD-like peptide ligases, catalytic domain"/>
    <property type="match status" value="1"/>
</dbReference>
<proteinExistence type="inferred from homology"/>
<feature type="domain" description="Mur ligase central" evidence="12">
    <location>
        <begin position="220"/>
        <end position="433"/>
    </location>
</feature>
<dbReference type="EMBL" id="ABEU02000022">
    <property type="protein sequence ID" value="PNR31008.1"/>
    <property type="molecule type" value="Genomic_DNA"/>
</dbReference>
<dbReference type="Proteomes" id="UP000006727">
    <property type="component" value="Chromosome 22"/>
</dbReference>
<reference evidence="13 15" key="1">
    <citation type="journal article" date="2008" name="Science">
        <title>The Physcomitrella genome reveals evolutionary insights into the conquest of land by plants.</title>
        <authorList>
            <person name="Rensing S."/>
            <person name="Lang D."/>
            <person name="Zimmer A."/>
            <person name="Terry A."/>
            <person name="Salamov A."/>
            <person name="Shapiro H."/>
            <person name="Nishiyama T."/>
            <person name="Perroud P.-F."/>
            <person name="Lindquist E."/>
            <person name="Kamisugi Y."/>
            <person name="Tanahashi T."/>
            <person name="Sakakibara K."/>
            <person name="Fujita T."/>
            <person name="Oishi K."/>
            <person name="Shin-I T."/>
            <person name="Kuroki Y."/>
            <person name="Toyoda A."/>
            <person name="Suzuki Y."/>
            <person name="Hashimoto A."/>
            <person name="Yamaguchi K."/>
            <person name="Sugano A."/>
            <person name="Kohara Y."/>
            <person name="Fujiyama A."/>
            <person name="Anterola A."/>
            <person name="Aoki S."/>
            <person name="Ashton N."/>
            <person name="Barbazuk W.B."/>
            <person name="Barker E."/>
            <person name="Bennetzen J."/>
            <person name="Bezanilla M."/>
            <person name="Blankenship R."/>
            <person name="Cho S.H."/>
            <person name="Dutcher S."/>
            <person name="Estelle M."/>
            <person name="Fawcett J.A."/>
            <person name="Gundlach H."/>
            <person name="Hanada K."/>
            <person name="Heyl A."/>
            <person name="Hicks K.A."/>
            <person name="Hugh J."/>
            <person name="Lohr M."/>
            <person name="Mayer K."/>
            <person name="Melkozernov A."/>
            <person name="Murata T."/>
            <person name="Nelson D."/>
            <person name="Pils B."/>
            <person name="Prigge M."/>
            <person name="Reiss B."/>
            <person name="Renner T."/>
            <person name="Rombauts S."/>
            <person name="Rushton P."/>
            <person name="Sanderfoot A."/>
            <person name="Schween G."/>
            <person name="Shiu S.-H."/>
            <person name="Stueber K."/>
            <person name="Theodoulou F.L."/>
            <person name="Tu H."/>
            <person name="Van de Peer Y."/>
            <person name="Verrier P.J."/>
            <person name="Waters E."/>
            <person name="Wood A."/>
            <person name="Yang L."/>
            <person name="Cove D."/>
            <person name="Cuming A."/>
            <person name="Hasebe M."/>
            <person name="Lucas S."/>
            <person name="Mishler D.B."/>
            <person name="Reski R."/>
            <person name="Grigoriev I."/>
            <person name="Quatrano R.S."/>
            <person name="Boore J.L."/>
        </authorList>
    </citation>
    <scope>NUCLEOTIDE SEQUENCE [LARGE SCALE GENOMIC DNA]</scope>
    <source>
        <strain evidence="14 15">cv. Gransden 2004</strain>
    </source>
</reference>
<dbReference type="GO" id="GO:0008360">
    <property type="term" value="P:regulation of cell shape"/>
    <property type="evidence" value="ECO:0007669"/>
    <property type="project" value="UniProtKB-KW"/>
</dbReference>
<evidence type="ECO:0000256" key="8">
    <source>
        <dbReference type="ARBA" id="ARBA00023306"/>
    </source>
</evidence>
<keyword evidence="7" id="KW-0573">Peptidoglycan synthesis</keyword>
<dbReference type="EnsemblPlants" id="Pp3c22_18880V3.1">
    <property type="protein sequence ID" value="Pp3c22_18880V3.1"/>
    <property type="gene ID" value="Pp3c22_18880"/>
</dbReference>
<evidence type="ECO:0000256" key="4">
    <source>
        <dbReference type="ARBA" id="ARBA00022741"/>
    </source>
</evidence>
<keyword evidence="8" id="KW-0131">Cell cycle</keyword>
<feature type="domain" description="Mur ligase C-terminal" evidence="11">
    <location>
        <begin position="469"/>
        <end position="580"/>
    </location>
</feature>
<dbReference type="InterPro" id="IPR036565">
    <property type="entry name" value="Mur-like_cat_sf"/>
</dbReference>
<keyword evidence="6" id="KW-0133">Cell shape</keyword>
<protein>
    <recommendedName>
        <fullName evidence="10">UDP-MurNAc-pentapeptide synthetase</fullName>
    </recommendedName>
</protein>
<name>A9SLS9_PHYPA</name>
<evidence type="ECO:0000256" key="1">
    <source>
        <dbReference type="ARBA" id="ARBA00022490"/>
    </source>
</evidence>
<keyword evidence="15" id="KW-1185">Reference proteome</keyword>
<dbReference type="GO" id="GO:0005524">
    <property type="term" value="F:ATP binding"/>
    <property type="evidence" value="ECO:0007669"/>
    <property type="project" value="UniProtKB-KW"/>
</dbReference>
<sequence>MSALTFATAHPPTATKAVILLLFGDPSLSSPSPSSPSIPPLPFFAPLCPSSRFTGFACSRRPFSHYFMSRSRAKFFPYAHEHHSHPPRRLPLSPALTHGVDVSVLGSWADDEGGVMWDAHAIAHAVHGKVLAEGGAGSICTDTRTMRAGQWFLALTGHNFDGHSFLYQACEKQCAGVVANWVPHGWSRGFVQVEGDTLDALQALASDVRARFWGPVVGLTGSVGKTTARAMTTLALQGLNGHVHQAPGNFNNDIGVALTLLRLNSRSVACVLELGMNHAGEILELANTAKPDVRVLLNVGPAHMENFPGGLEEVAAAKGEIFRNARPGDLCIVNADDPLAMAVPLPAGVRVVRFGRKEGSDMRLVAAKTINRGFGISVILEHVARYARYANSLVSDDPVRNPNETVTRTRVEFEIPSPGLHLAINACAAAAVATNLGVPLESVARSLSMFQPIDMRCQVEAVGPASHVQILVINDCYNANPMSVEASLQLLQSVKSNRRIALLGDMFELGEISLSSHKGILQLCVDFKLDLVIVVGTCFSEAAEYFKGRDIIAFRNTSSLTNHLARFISPGDSVLVKGSRGMRMEVLVEAIKSCAESWQSTEHSQA</sequence>
<evidence type="ECO:0000256" key="6">
    <source>
        <dbReference type="ARBA" id="ARBA00022960"/>
    </source>
</evidence>
<keyword evidence="3" id="KW-0132">Cell division</keyword>
<accession>A9SLS9</accession>
<evidence type="ECO:0000256" key="3">
    <source>
        <dbReference type="ARBA" id="ARBA00022618"/>
    </source>
</evidence>
<dbReference type="Gramene" id="Pp3c22_18880V3.2">
    <property type="protein sequence ID" value="Pp3c22_18880V3.2"/>
    <property type="gene ID" value="Pp3c22_18880"/>
</dbReference>
<dbReference type="OrthoDB" id="2020781at2759"/>
<dbReference type="Gene3D" id="3.40.1190.10">
    <property type="entry name" value="Mur-like, catalytic domain"/>
    <property type="match status" value="1"/>
</dbReference>
<dbReference type="InterPro" id="IPR005863">
    <property type="entry name" value="UDP-N-AcMur_synth"/>
</dbReference>
<dbReference type="RefSeq" id="XP_024361331.1">
    <property type="nucleotide sequence ID" value="XM_024505563.2"/>
</dbReference>
<evidence type="ECO:0000256" key="9">
    <source>
        <dbReference type="ARBA" id="ARBA00023316"/>
    </source>
</evidence>
<dbReference type="InterPro" id="IPR035911">
    <property type="entry name" value="MurE/MurF_N"/>
</dbReference>
<dbReference type="HOGENOM" id="CLU_031507_1_1_1"/>
<dbReference type="InterPro" id="IPR004101">
    <property type="entry name" value="Mur_ligase_C"/>
</dbReference>
<evidence type="ECO:0000256" key="2">
    <source>
        <dbReference type="ARBA" id="ARBA00022598"/>
    </source>
</evidence>
<dbReference type="GO" id="GO:0047480">
    <property type="term" value="F:UDP-N-acetylmuramoyl-tripeptide-D-alanyl-D-alanine ligase activity"/>
    <property type="evidence" value="ECO:0007669"/>
    <property type="project" value="InterPro"/>
</dbReference>
<evidence type="ECO:0000256" key="7">
    <source>
        <dbReference type="ARBA" id="ARBA00022984"/>
    </source>
</evidence>
<dbReference type="AlphaFoldDB" id="A9SLS9"/>
<dbReference type="GeneID" id="112275310"/>
<dbReference type="Pfam" id="PF02875">
    <property type="entry name" value="Mur_ligase_C"/>
    <property type="match status" value="1"/>
</dbReference>
<dbReference type="PANTHER" id="PTHR43024:SF1">
    <property type="entry name" value="UDP-N-ACETYLMURAMOYL-TRIPEPTIDE--D-ALANYL-D-ALANINE LIGASE"/>
    <property type="match status" value="1"/>
</dbReference>
<dbReference type="GO" id="GO:0051301">
    <property type="term" value="P:cell division"/>
    <property type="evidence" value="ECO:0007669"/>
    <property type="project" value="UniProtKB-KW"/>
</dbReference>
<dbReference type="GO" id="GO:0016874">
    <property type="term" value="F:ligase activity"/>
    <property type="evidence" value="ECO:0000318"/>
    <property type="project" value="GO_Central"/>
</dbReference>
<dbReference type="eggNOG" id="ENOG502QT6H">
    <property type="taxonomic scope" value="Eukaryota"/>
</dbReference>
<dbReference type="Gene3D" id="3.90.190.20">
    <property type="entry name" value="Mur ligase, C-terminal domain"/>
    <property type="match status" value="1"/>
</dbReference>
<dbReference type="HAMAP" id="MF_02019">
    <property type="entry name" value="MurF"/>
    <property type="match status" value="1"/>
</dbReference>
<dbReference type="GO" id="GO:0071555">
    <property type="term" value="P:cell wall organization"/>
    <property type="evidence" value="ECO:0007669"/>
    <property type="project" value="UniProtKB-KW"/>
</dbReference>
<dbReference type="SUPFAM" id="SSF53244">
    <property type="entry name" value="MurD-like peptide ligases, peptide-binding domain"/>
    <property type="match status" value="1"/>
</dbReference>
<keyword evidence="4" id="KW-0547">Nucleotide-binding</keyword>
<dbReference type="PaxDb" id="3218-PP1S92_3V6.1"/>
<reference evidence="14" key="3">
    <citation type="submission" date="2020-12" db="UniProtKB">
        <authorList>
            <consortium name="EnsemblPlants"/>
        </authorList>
    </citation>
    <scope>IDENTIFICATION</scope>
</reference>
<organism evidence="13">
    <name type="scientific">Physcomitrium patens</name>
    <name type="common">Spreading-leaved earth moss</name>
    <name type="synonym">Physcomitrella patens</name>
    <dbReference type="NCBI Taxonomy" id="3218"/>
    <lineage>
        <taxon>Eukaryota</taxon>
        <taxon>Viridiplantae</taxon>
        <taxon>Streptophyta</taxon>
        <taxon>Embryophyta</taxon>
        <taxon>Bryophyta</taxon>
        <taxon>Bryophytina</taxon>
        <taxon>Bryopsida</taxon>
        <taxon>Funariidae</taxon>
        <taxon>Funariales</taxon>
        <taxon>Funariaceae</taxon>
        <taxon>Physcomitrium</taxon>
    </lineage>
</organism>
<dbReference type="STRING" id="3218.A9SLS9"/>
<evidence type="ECO:0000313" key="14">
    <source>
        <dbReference type="EnsemblPlants" id="Pp3c22_18880V3.1"/>
    </source>
</evidence>
<dbReference type="EnsemblPlants" id="Pp3c22_18880V3.2">
    <property type="protein sequence ID" value="Pp3c22_18880V3.2"/>
    <property type="gene ID" value="Pp3c22_18880"/>
</dbReference>
<evidence type="ECO:0000259" key="12">
    <source>
        <dbReference type="Pfam" id="PF08245"/>
    </source>
</evidence>
<dbReference type="InterPro" id="IPR036615">
    <property type="entry name" value="Mur_ligase_C_dom_sf"/>
</dbReference>
<evidence type="ECO:0000259" key="11">
    <source>
        <dbReference type="Pfam" id="PF02875"/>
    </source>
</evidence>
<dbReference type="KEGG" id="ppp:112275310"/>
<dbReference type="OMA" id="LYGEHHV"/>
<evidence type="ECO:0000313" key="13">
    <source>
        <dbReference type="EMBL" id="PNR31008.1"/>
    </source>
</evidence>
<dbReference type="InterPro" id="IPR013221">
    <property type="entry name" value="Mur_ligase_cen"/>
</dbReference>
<dbReference type="NCBIfam" id="TIGR01143">
    <property type="entry name" value="murF"/>
    <property type="match status" value="1"/>
</dbReference>
<evidence type="ECO:0000256" key="10">
    <source>
        <dbReference type="ARBA" id="ARBA00031461"/>
    </source>
</evidence>
<evidence type="ECO:0000313" key="15">
    <source>
        <dbReference type="Proteomes" id="UP000006727"/>
    </source>
</evidence>
<dbReference type="Gene3D" id="3.40.1390.10">
    <property type="entry name" value="MurE/MurF, N-terminal domain"/>
    <property type="match status" value="1"/>
</dbReference>
<dbReference type="PANTHER" id="PTHR43024">
    <property type="entry name" value="UDP-N-ACETYLMURAMOYL-TRIPEPTIDE--D-ALANYL-D-ALANINE LIGASE"/>
    <property type="match status" value="1"/>
</dbReference>
<dbReference type="Pfam" id="PF08245">
    <property type="entry name" value="Mur_ligase_M"/>
    <property type="match status" value="1"/>
</dbReference>
<dbReference type="Gramene" id="Pp3c22_18880V3.1">
    <property type="protein sequence ID" value="Pp3c22_18880V3.1"/>
    <property type="gene ID" value="Pp3c22_18880"/>
</dbReference>
<keyword evidence="1" id="KW-0963">Cytoplasm</keyword>
<dbReference type="SUPFAM" id="SSF63418">
    <property type="entry name" value="MurE/MurF N-terminal domain"/>
    <property type="match status" value="1"/>
</dbReference>
<gene>
    <name evidence="14" type="primary">LOC112275310</name>
    <name evidence="13" type="ORF">PHYPA_027324</name>
</gene>
<reference evidence="13 15" key="2">
    <citation type="journal article" date="2018" name="Plant J.">
        <title>The Physcomitrella patens chromosome-scale assembly reveals moss genome structure and evolution.</title>
        <authorList>
            <person name="Lang D."/>
            <person name="Ullrich K.K."/>
            <person name="Murat F."/>
            <person name="Fuchs J."/>
            <person name="Jenkins J."/>
            <person name="Haas F.B."/>
            <person name="Piednoel M."/>
            <person name="Gundlach H."/>
            <person name="Van Bel M."/>
            <person name="Meyberg R."/>
            <person name="Vives C."/>
            <person name="Morata J."/>
            <person name="Symeonidi A."/>
            <person name="Hiss M."/>
            <person name="Muchero W."/>
            <person name="Kamisugi Y."/>
            <person name="Saleh O."/>
            <person name="Blanc G."/>
            <person name="Decker E.L."/>
            <person name="van Gessel N."/>
            <person name="Grimwood J."/>
            <person name="Hayes R.D."/>
            <person name="Graham S.W."/>
            <person name="Gunter L.E."/>
            <person name="McDaniel S.F."/>
            <person name="Hoernstein S.N.W."/>
            <person name="Larsson A."/>
            <person name="Li F.W."/>
            <person name="Perroud P.F."/>
            <person name="Phillips J."/>
            <person name="Ranjan P."/>
            <person name="Rokshar D.S."/>
            <person name="Rothfels C.J."/>
            <person name="Schneider L."/>
            <person name="Shu S."/>
            <person name="Stevenson D.W."/>
            <person name="Thummler F."/>
            <person name="Tillich M."/>
            <person name="Villarreal Aguilar J.C."/>
            <person name="Widiez T."/>
            <person name="Wong G.K."/>
            <person name="Wymore A."/>
            <person name="Zhang Y."/>
            <person name="Zimmer A.D."/>
            <person name="Quatrano R.S."/>
            <person name="Mayer K.F.X."/>
            <person name="Goodstein D."/>
            <person name="Casacuberta J.M."/>
            <person name="Vandepoele K."/>
            <person name="Reski R."/>
            <person name="Cuming A.C."/>
            <person name="Tuskan G.A."/>
            <person name="Maumus F."/>
            <person name="Salse J."/>
            <person name="Schmutz J."/>
            <person name="Rensing S.A."/>
        </authorList>
    </citation>
    <scope>NUCLEOTIDE SEQUENCE [LARGE SCALE GENOMIC DNA]</scope>
    <source>
        <strain evidence="14 15">cv. Gransden 2004</strain>
    </source>
</reference>